<proteinExistence type="predicted"/>
<evidence type="ECO:0000313" key="2">
    <source>
        <dbReference type="EMBL" id="KAL3391788.1"/>
    </source>
</evidence>
<dbReference type="SMART" id="SM00225">
    <property type="entry name" value="BTB"/>
    <property type="match status" value="1"/>
</dbReference>
<keyword evidence="3" id="KW-1185">Reference proteome</keyword>
<evidence type="ECO:0000313" key="3">
    <source>
        <dbReference type="Proteomes" id="UP001627154"/>
    </source>
</evidence>
<dbReference type="Gene3D" id="3.30.710.10">
    <property type="entry name" value="Potassium Channel Kv1.1, Chain A"/>
    <property type="match status" value="1"/>
</dbReference>
<dbReference type="PANTHER" id="PTHR24413">
    <property type="entry name" value="SPECKLE-TYPE POZ PROTEIN"/>
    <property type="match status" value="1"/>
</dbReference>
<sequence length="184" mass="21092">MASRKYHKSRVNDWFLKNQFSDVKIQTACGNFVLAHKNRLASASPVFEDMFVHASEESTVELNNVKYSEFVEILRYIYTGKIIEYNDSSFMSKVLIAANELMIFGLKADMERILANNININNVIKLFALADRHTALYLKMETLKFIERNITDVVTTHDMKTLPADLTCQILPAVLAVETDSQYK</sequence>
<dbReference type="Pfam" id="PF00651">
    <property type="entry name" value="BTB"/>
    <property type="match status" value="1"/>
</dbReference>
<evidence type="ECO:0000259" key="1">
    <source>
        <dbReference type="PROSITE" id="PS50097"/>
    </source>
</evidence>
<accession>A0ABD2WFY6</accession>
<dbReference type="InterPro" id="IPR011333">
    <property type="entry name" value="SKP1/BTB/POZ_sf"/>
</dbReference>
<feature type="domain" description="BTB" evidence="1">
    <location>
        <begin position="21"/>
        <end position="82"/>
    </location>
</feature>
<comment type="caution">
    <text evidence="2">The sequence shown here is derived from an EMBL/GenBank/DDBJ whole genome shotgun (WGS) entry which is preliminary data.</text>
</comment>
<dbReference type="AlphaFoldDB" id="A0ABD2WFY6"/>
<name>A0ABD2WFY6_9HYME</name>
<dbReference type="Proteomes" id="UP001627154">
    <property type="component" value="Unassembled WGS sequence"/>
</dbReference>
<dbReference type="Gene3D" id="6.10.250.3030">
    <property type="match status" value="1"/>
</dbReference>
<reference evidence="2 3" key="1">
    <citation type="journal article" date="2024" name="bioRxiv">
        <title>A reference genome for Trichogramma kaykai: A tiny desert-dwelling parasitoid wasp with competing sex-ratio distorters.</title>
        <authorList>
            <person name="Culotta J."/>
            <person name="Lindsey A.R."/>
        </authorList>
    </citation>
    <scope>NUCLEOTIDE SEQUENCE [LARGE SCALE GENOMIC DNA]</scope>
    <source>
        <strain evidence="2 3">KSX58</strain>
    </source>
</reference>
<dbReference type="CDD" id="cd14733">
    <property type="entry name" value="BACK"/>
    <property type="match status" value="1"/>
</dbReference>
<organism evidence="2 3">
    <name type="scientific">Trichogramma kaykai</name>
    <dbReference type="NCBI Taxonomy" id="54128"/>
    <lineage>
        <taxon>Eukaryota</taxon>
        <taxon>Metazoa</taxon>
        <taxon>Ecdysozoa</taxon>
        <taxon>Arthropoda</taxon>
        <taxon>Hexapoda</taxon>
        <taxon>Insecta</taxon>
        <taxon>Pterygota</taxon>
        <taxon>Neoptera</taxon>
        <taxon>Endopterygota</taxon>
        <taxon>Hymenoptera</taxon>
        <taxon>Apocrita</taxon>
        <taxon>Proctotrupomorpha</taxon>
        <taxon>Chalcidoidea</taxon>
        <taxon>Trichogrammatidae</taxon>
        <taxon>Trichogramma</taxon>
    </lineage>
</organism>
<dbReference type="PROSITE" id="PS50097">
    <property type="entry name" value="BTB"/>
    <property type="match status" value="1"/>
</dbReference>
<dbReference type="SUPFAM" id="SSF54695">
    <property type="entry name" value="POZ domain"/>
    <property type="match status" value="1"/>
</dbReference>
<dbReference type="EMBL" id="JBJJXI010000108">
    <property type="protein sequence ID" value="KAL3391788.1"/>
    <property type="molecule type" value="Genomic_DNA"/>
</dbReference>
<dbReference type="CDD" id="cd18186">
    <property type="entry name" value="BTB_POZ_ZBTB_KLHL-like"/>
    <property type="match status" value="1"/>
</dbReference>
<dbReference type="InterPro" id="IPR000210">
    <property type="entry name" value="BTB/POZ_dom"/>
</dbReference>
<gene>
    <name evidence="2" type="ORF">TKK_013689</name>
</gene>
<protein>
    <recommendedName>
        <fullName evidence="1">BTB domain-containing protein</fullName>
    </recommendedName>
</protein>